<evidence type="ECO:0000256" key="1">
    <source>
        <dbReference type="ARBA" id="ARBA00022723"/>
    </source>
</evidence>
<dbReference type="EMBL" id="JAHRIN010037221">
    <property type="protein sequence ID" value="MEQ2204707.1"/>
    <property type="molecule type" value="Genomic_DNA"/>
</dbReference>
<dbReference type="Gene3D" id="3.30.830.10">
    <property type="entry name" value="Metalloenzyme, LuxS/M16 peptidase-like"/>
    <property type="match status" value="1"/>
</dbReference>
<keyword evidence="1" id="KW-0479">Metal-binding</keyword>
<organism evidence="3 4">
    <name type="scientific">Xenoophorus captivus</name>
    <dbReference type="NCBI Taxonomy" id="1517983"/>
    <lineage>
        <taxon>Eukaryota</taxon>
        <taxon>Metazoa</taxon>
        <taxon>Chordata</taxon>
        <taxon>Craniata</taxon>
        <taxon>Vertebrata</taxon>
        <taxon>Euteleostomi</taxon>
        <taxon>Actinopterygii</taxon>
        <taxon>Neopterygii</taxon>
        <taxon>Teleostei</taxon>
        <taxon>Neoteleostei</taxon>
        <taxon>Acanthomorphata</taxon>
        <taxon>Ovalentaria</taxon>
        <taxon>Atherinomorphae</taxon>
        <taxon>Cyprinodontiformes</taxon>
        <taxon>Goodeidae</taxon>
        <taxon>Xenoophorus</taxon>
    </lineage>
</organism>
<dbReference type="Pfam" id="PF16187">
    <property type="entry name" value="Peptidase_M16_M"/>
    <property type="match status" value="1"/>
</dbReference>
<dbReference type="Proteomes" id="UP001434883">
    <property type="component" value="Unassembled WGS sequence"/>
</dbReference>
<dbReference type="InterPro" id="IPR050626">
    <property type="entry name" value="Peptidase_M16"/>
</dbReference>
<evidence type="ECO:0000259" key="2">
    <source>
        <dbReference type="Pfam" id="PF16187"/>
    </source>
</evidence>
<protein>
    <recommendedName>
        <fullName evidence="2">Peptidase M16 middle/third domain-containing protein</fullName>
    </recommendedName>
</protein>
<name>A0ABV0R9A5_9TELE</name>
<feature type="domain" description="Peptidase M16 middle/third" evidence="2">
    <location>
        <begin position="23"/>
        <end position="86"/>
    </location>
</feature>
<gene>
    <name evidence="3" type="ORF">XENOCAPTIV_017335</name>
</gene>
<evidence type="ECO:0000313" key="3">
    <source>
        <dbReference type="EMBL" id="MEQ2204707.1"/>
    </source>
</evidence>
<dbReference type="InterPro" id="IPR011249">
    <property type="entry name" value="Metalloenz_LuxS/M16"/>
</dbReference>
<proteinExistence type="predicted"/>
<accession>A0ABV0R9A5</accession>
<dbReference type="SUPFAM" id="SSF63411">
    <property type="entry name" value="LuxS/MPP-like metallohydrolase"/>
    <property type="match status" value="1"/>
</dbReference>
<dbReference type="PANTHER" id="PTHR43690">
    <property type="entry name" value="NARDILYSIN"/>
    <property type="match status" value="1"/>
</dbReference>
<reference evidence="3 4" key="1">
    <citation type="submission" date="2021-06" db="EMBL/GenBank/DDBJ databases">
        <authorList>
            <person name="Palmer J.M."/>
        </authorList>
    </citation>
    <scope>NUCLEOTIDE SEQUENCE [LARGE SCALE GENOMIC DNA]</scope>
    <source>
        <strain evidence="3 4">XC_2019</strain>
        <tissue evidence="3">Muscle</tissue>
    </source>
</reference>
<keyword evidence="4" id="KW-1185">Reference proteome</keyword>
<sequence length="235" mass="26375">EPVTFLNDAIIAPQFFSAPVSSQLLLKLIVDQLMDFSTEPSVFNMFMEQLKKTYFNILIKHDRLGRDVRLLILEPHRWSVIQKYRALTEGLSIQQLTAFVAALKSELYAEGLVQGNFTSAEAAIPASGCRGPRAVPGGCFLFLSVFESGLRKLREHALMELMVVCKCKVHLRSNEVPAALSRSLYNEGCRGSAHLEWCEFPELIPGTTPCSEAIYLWLIRNIPVIPERETPPVLL</sequence>
<feature type="non-terminal residue" evidence="3">
    <location>
        <position position="1"/>
    </location>
</feature>
<dbReference type="InterPro" id="IPR032632">
    <property type="entry name" value="Peptidase_M16_M"/>
</dbReference>
<evidence type="ECO:0000313" key="4">
    <source>
        <dbReference type="Proteomes" id="UP001434883"/>
    </source>
</evidence>
<comment type="caution">
    <text evidence="3">The sequence shown here is derived from an EMBL/GenBank/DDBJ whole genome shotgun (WGS) entry which is preliminary data.</text>
</comment>
<dbReference type="PANTHER" id="PTHR43690:SF18">
    <property type="entry name" value="INSULIN-DEGRADING ENZYME-RELATED"/>
    <property type="match status" value="1"/>
</dbReference>